<dbReference type="Gene3D" id="1.10.10.10">
    <property type="entry name" value="Winged helix-like DNA-binding domain superfamily/Winged helix DNA-binding domain"/>
    <property type="match status" value="1"/>
</dbReference>
<evidence type="ECO:0000256" key="4">
    <source>
        <dbReference type="ARBA" id="ARBA00023159"/>
    </source>
</evidence>
<dbReference type="Gene3D" id="3.40.190.290">
    <property type="match status" value="1"/>
</dbReference>
<name>A0A370UCZ5_9GAMM</name>
<dbReference type="FunFam" id="1.10.10.10:FF:000001">
    <property type="entry name" value="LysR family transcriptional regulator"/>
    <property type="match status" value="1"/>
</dbReference>
<dbReference type="PANTHER" id="PTHR30293">
    <property type="entry name" value="TRANSCRIPTIONAL REGULATORY PROTEIN NAC-RELATED"/>
    <property type="match status" value="1"/>
</dbReference>
<dbReference type="InterPro" id="IPR005119">
    <property type="entry name" value="LysR_subst-bd"/>
</dbReference>
<dbReference type="RefSeq" id="WP_115466243.1">
    <property type="nucleotide sequence ID" value="NZ_QKRA01000001.1"/>
</dbReference>
<dbReference type="AlphaFoldDB" id="A0A370UCZ5"/>
<dbReference type="EMBL" id="QKRA01000001">
    <property type="protein sequence ID" value="RDL45654.1"/>
    <property type="molecule type" value="Genomic_DNA"/>
</dbReference>
<organism evidence="7 8">
    <name type="scientific">Marinomonas piezotolerans</name>
    <dbReference type="NCBI Taxonomy" id="2213058"/>
    <lineage>
        <taxon>Bacteria</taxon>
        <taxon>Pseudomonadati</taxon>
        <taxon>Pseudomonadota</taxon>
        <taxon>Gammaproteobacteria</taxon>
        <taxon>Oceanospirillales</taxon>
        <taxon>Oceanospirillaceae</taxon>
        <taxon>Marinomonas</taxon>
    </lineage>
</organism>
<accession>A0A370UCZ5</accession>
<keyword evidence="8" id="KW-1185">Reference proteome</keyword>
<dbReference type="Pfam" id="PF03466">
    <property type="entry name" value="LysR_substrate"/>
    <property type="match status" value="1"/>
</dbReference>
<keyword evidence="3" id="KW-0238">DNA-binding</keyword>
<dbReference type="PROSITE" id="PS50931">
    <property type="entry name" value="HTH_LYSR"/>
    <property type="match status" value="1"/>
</dbReference>
<dbReference type="InterPro" id="IPR036388">
    <property type="entry name" value="WH-like_DNA-bd_sf"/>
</dbReference>
<evidence type="ECO:0000256" key="3">
    <source>
        <dbReference type="ARBA" id="ARBA00023125"/>
    </source>
</evidence>
<dbReference type="OrthoDB" id="8850588at2"/>
<dbReference type="Pfam" id="PF00126">
    <property type="entry name" value="HTH_1"/>
    <property type="match status" value="1"/>
</dbReference>
<dbReference type="GO" id="GO:0003677">
    <property type="term" value="F:DNA binding"/>
    <property type="evidence" value="ECO:0007669"/>
    <property type="project" value="UniProtKB-KW"/>
</dbReference>
<dbReference type="SUPFAM" id="SSF46785">
    <property type="entry name" value="Winged helix' DNA-binding domain"/>
    <property type="match status" value="1"/>
</dbReference>
<evidence type="ECO:0000256" key="1">
    <source>
        <dbReference type="ARBA" id="ARBA00009437"/>
    </source>
</evidence>
<comment type="caution">
    <text evidence="7">The sequence shown here is derived from an EMBL/GenBank/DDBJ whole genome shotgun (WGS) entry which is preliminary data.</text>
</comment>
<evidence type="ECO:0000313" key="7">
    <source>
        <dbReference type="EMBL" id="RDL45654.1"/>
    </source>
</evidence>
<evidence type="ECO:0000259" key="6">
    <source>
        <dbReference type="PROSITE" id="PS50931"/>
    </source>
</evidence>
<feature type="domain" description="HTH lysR-type" evidence="6">
    <location>
        <begin position="1"/>
        <end position="58"/>
    </location>
</feature>
<evidence type="ECO:0000256" key="5">
    <source>
        <dbReference type="ARBA" id="ARBA00023163"/>
    </source>
</evidence>
<keyword evidence="4" id="KW-0010">Activator</keyword>
<keyword evidence="2" id="KW-0805">Transcription regulation</keyword>
<dbReference type="Proteomes" id="UP000254326">
    <property type="component" value="Unassembled WGS sequence"/>
</dbReference>
<reference evidence="7 8" key="1">
    <citation type="submission" date="2018-06" db="EMBL/GenBank/DDBJ databases">
        <title>Marinomonas sp. YLB-05 draft genome sequence.</title>
        <authorList>
            <person name="Yu L."/>
            <person name="Tang X."/>
        </authorList>
    </citation>
    <scope>NUCLEOTIDE SEQUENCE [LARGE SCALE GENOMIC DNA]</scope>
    <source>
        <strain evidence="7 8">YLB-05</strain>
    </source>
</reference>
<protein>
    <submittedName>
        <fullName evidence="7">LysR family transcriptional regulator</fullName>
    </submittedName>
</protein>
<sequence length="321" mass="35572">MNSKQLTFFLKTAELSSIAGAARALNVAQPSISLQIENLEHELGTHLFDRSFRGVVLTQTGQIFRAHAESILRQMTQAKSDVHQFEHQPSGVLSIGMTQPIGNILSVPLLALVEQRYPNISLDLHVGLSYNLTNQLQSGEIDIAISSPDGSDTQKIRQTKLFREKLFLAVGSDPKTPSQKELNGAKTITFSELAKHDVIVTGARDSLGFVLGQYEQITGIQLTHKPAFGQLMTTLRYVVDGHGVLLAPTSAFYHLQQINQIQAVEIIEPTLWRDVCFSTSTDRPQTALLKAVIPLIQEVTKTEWTSGHWQGELFEFSINDQ</sequence>
<dbReference type="SUPFAM" id="SSF53850">
    <property type="entry name" value="Periplasmic binding protein-like II"/>
    <property type="match status" value="1"/>
</dbReference>
<proteinExistence type="inferred from homology"/>
<gene>
    <name evidence="7" type="ORF">DN730_00960</name>
</gene>
<dbReference type="InterPro" id="IPR000847">
    <property type="entry name" value="LysR_HTH_N"/>
</dbReference>
<evidence type="ECO:0000256" key="2">
    <source>
        <dbReference type="ARBA" id="ARBA00023015"/>
    </source>
</evidence>
<dbReference type="GO" id="GO:0003700">
    <property type="term" value="F:DNA-binding transcription factor activity"/>
    <property type="evidence" value="ECO:0007669"/>
    <property type="project" value="InterPro"/>
</dbReference>
<dbReference type="InterPro" id="IPR036390">
    <property type="entry name" value="WH_DNA-bd_sf"/>
</dbReference>
<dbReference type="PANTHER" id="PTHR30293:SF0">
    <property type="entry name" value="NITROGEN ASSIMILATION REGULATORY PROTEIN NAC"/>
    <property type="match status" value="1"/>
</dbReference>
<dbReference type="GO" id="GO:2000142">
    <property type="term" value="P:regulation of DNA-templated transcription initiation"/>
    <property type="evidence" value="ECO:0007669"/>
    <property type="project" value="TreeGrafter"/>
</dbReference>
<comment type="similarity">
    <text evidence="1">Belongs to the LysR transcriptional regulatory family.</text>
</comment>
<evidence type="ECO:0000313" key="8">
    <source>
        <dbReference type="Proteomes" id="UP000254326"/>
    </source>
</evidence>
<keyword evidence="5" id="KW-0804">Transcription</keyword>
<dbReference type="PRINTS" id="PR00039">
    <property type="entry name" value="HTHLYSR"/>
</dbReference>